<feature type="transmembrane region" description="Helical" evidence="2">
    <location>
        <begin position="359"/>
        <end position="380"/>
    </location>
</feature>
<keyword evidence="2" id="KW-0812">Transmembrane</keyword>
<feature type="region of interest" description="Disordered" evidence="1">
    <location>
        <begin position="1"/>
        <end position="47"/>
    </location>
</feature>
<feature type="compositionally biased region" description="Pro residues" evidence="1">
    <location>
        <begin position="30"/>
        <end position="41"/>
    </location>
</feature>
<dbReference type="OrthoDB" id="5342093at2759"/>
<protein>
    <recommendedName>
        <fullName evidence="3">DUF6594 domain-containing protein</fullName>
    </recommendedName>
</protein>
<dbReference type="EMBL" id="CAJPDT010000005">
    <property type="protein sequence ID" value="CAF9908903.1"/>
    <property type="molecule type" value="Genomic_DNA"/>
</dbReference>
<proteinExistence type="predicted"/>
<evidence type="ECO:0000256" key="1">
    <source>
        <dbReference type="SAM" id="MobiDB-lite"/>
    </source>
</evidence>
<dbReference type="Pfam" id="PF20237">
    <property type="entry name" value="DUF6594"/>
    <property type="match status" value="2"/>
</dbReference>
<feature type="domain" description="DUF6594" evidence="3">
    <location>
        <begin position="50"/>
        <end position="120"/>
    </location>
</feature>
<feature type="transmembrane region" description="Helical" evidence="2">
    <location>
        <begin position="387"/>
        <end position="403"/>
    </location>
</feature>
<keyword evidence="5" id="KW-1185">Reference proteome</keyword>
<reference evidence="4" key="1">
    <citation type="submission" date="2021-03" db="EMBL/GenBank/DDBJ databases">
        <authorList>
            <person name="Tagirdzhanova G."/>
        </authorList>
    </citation>
    <scope>NUCLEOTIDE SEQUENCE</scope>
</reference>
<feature type="region of interest" description="Disordered" evidence="1">
    <location>
        <begin position="156"/>
        <end position="181"/>
    </location>
</feature>
<feature type="transmembrane region" description="Helical" evidence="2">
    <location>
        <begin position="332"/>
        <end position="353"/>
    </location>
</feature>
<evidence type="ECO:0000256" key="2">
    <source>
        <dbReference type="SAM" id="Phobius"/>
    </source>
</evidence>
<feature type="compositionally biased region" description="Polar residues" evidence="1">
    <location>
        <begin position="1"/>
        <end position="11"/>
    </location>
</feature>
<organism evidence="4 5">
    <name type="scientific">Imshaugia aleurites</name>
    <dbReference type="NCBI Taxonomy" id="172621"/>
    <lineage>
        <taxon>Eukaryota</taxon>
        <taxon>Fungi</taxon>
        <taxon>Dikarya</taxon>
        <taxon>Ascomycota</taxon>
        <taxon>Pezizomycotina</taxon>
        <taxon>Lecanoromycetes</taxon>
        <taxon>OSLEUM clade</taxon>
        <taxon>Lecanoromycetidae</taxon>
        <taxon>Lecanorales</taxon>
        <taxon>Lecanorineae</taxon>
        <taxon>Parmeliaceae</taxon>
        <taxon>Imshaugia</taxon>
    </lineage>
</organism>
<comment type="caution">
    <text evidence="4">The sequence shown here is derived from an EMBL/GenBank/DDBJ whole genome shotgun (WGS) entry which is preliminary data.</text>
</comment>
<evidence type="ECO:0000259" key="3">
    <source>
        <dbReference type="Pfam" id="PF20237"/>
    </source>
</evidence>
<dbReference type="Proteomes" id="UP000664534">
    <property type="component" value="Unassembled WGS sequence"/>
</dbReference>
<keyword evidence="2" id="KW-1133">Transmembrane helix</keyword>
<evidence type="ECO:0000313" key="4">
    <source>
        <dbReference type="EMBL" id="CAF9908903.1"/>
    </source>
</evidence>
<dbReference type="AlphaFoldDB" id="A0A8H3I8H2"/>
<gene>
    <name evidence="4" type="ORF">IMSHALPRED_007533</name>
</gene>
<sequence length="405" mass="44765">MSSGQTLSQLESGPDSIELAEISGDAQPSQPLPSQTPPSPWTNPEILSGFPQTAQFLAADPDKSAVIFRRFDKVSIRNLLHLEGRVAALESIQKNLDREDNDQYWENDHIAAAAQSWEDFAVLGTEMGLRSDSMKIPYGAYEMWNQTREKRLAVQRSIAQSSAKKQSNQSESAITPDSTKPLSGIAETSELIQLRWDVALAINCAVKEYQEALLLYNRLLSLEAPAKRSRETVADWFEGVVTDPRTKEKIEIRDTPQFLRVSAMHNVFGAGKGTKKDSEMISNDLVSLHSPADDDLLSKKIADSSWIYRLFKDKSMSDKEISFVPEKKIHKGVTLIGLVAAIAFLIAAIWTIWAIHPFVVKLGVLTAYVVLFGVWVNYATTATRSEVFGATAAYAAVLVVYVGKG</sequence>
<keyword evidence="2" id="KW-0472">Membrane</keyword>
<accession>A0A8H3I8H2</accession>
<evidence type="ECO:0000313" key="5">
    <source>
        <dbReference type="Proteomes" id="UP000664534"/>
    </source>
</evidence>
<feature type="domain" description="DUF6594" evidence="3">
    <location>
        <begin position="160"/>
        <end position="399"/>
    </location>
</feature>
<dbReference type="InterPro" id="IPR046529">
    <property type="entry name" value="DUF6594"/>
</dbReference>
<dbReference type="PANTHER" id="PTHR34502:SF4">
    <property type="entry name" value="DUF6594 DOMAIN-CONTAINING PROTEIN"/>
    <property type="match status" value="1"/>
</dbReference>
<name>A0A8H3I8H2_9LECA</name>
<feature type="compositionally biased region" description="Low complexity" evidence="1">
    <location>
        <begin position="157"/>
        <end position="173"/>
    </location>
</feature>
<dbReference type="PANTHER" id="PTHR34502">
    <property type="entry name" value="DUF6594 DOMAIN-CONTAINING PROTEIN-RELATED"/>
    <property type="match status" value="1"/>
</dbReference>